<comment type="catalytic activity">
    <reaction evidence="2">
        <text>adenosylcob(III)inamide phosphate + GTP + H(+) = adenosylcob(III)inamide-GDP + diphosphate</text>
        <dbReference type="Rhea" id="RHEA:22712"/>
        <dbReference type="ChEBI" id="CHEBI:15378"/>
        <dbReference type="ChEBI" id="CHEBI:33019"/>
        <dbReference type="ChEBI" id="CHEBI:37565"/>
        <dbReference type="ChEBI" id="CHEBI:58502"/>
        <dbReference type="ChEBI" id="CHEBI:60487"/>
        <dbReference type="EC" id="2.7.7.62"/>
    </reaction>
</comment>
<evidence type="ECO:0000256" key="7">
    <source>
        <dbReference type="ARBA" id="ARBA00007490"/>
    </source>
</evidence>
<evidence type="ECO:0000256" key="15">
    <source>
        <dbReference type="ARBA" id="ARBA00023134"/>
    </source>
</evidence>
<accession>A0A8J6P2L8</accession>
<evidence type="ECO:0000256" key="5">
    <source>
        <dbReference type="ARBA" id="ARBA00004692"/>
    </source>
</evidence>
<gene>
    <name evidence="20" type="ORF">H8702_11750</name>
</gene>
<dbReference type="InterPro" id="IPR003203">
    <property type="entry name" value="CobU/CobP"/>
</dbReference>
<evidence type="ECO:0000256" key="11">
    <source>
        <dbReference type="ARBA" id="ARBA00022679"/>
    </source>
</evidence>
<dbReference type="Pfam" id="PF02283">
    <property type="entry name" value="CobU"/>
    <property type="match status" value="1"/>
</dbReference>
<evidence type="ECO:0000256" key="18">
    <source>
        <dbReference type="PIRSR" id="PIRSR006135-1"/>
    </source>
</evidence>
<comment type="catalytic activity">
    <reaction evidence="1">
        <text>adenosylcob(III)inamide + ATP = adenosylcob(III)inamide phosphate + ADP + H(+)</text>
        <dbReference type="Rhea" id="RHEA:15769"/>
        <dbReference type="ChEBI" id="CHEBI:2480"/>
        <dbReference type="ChEBI" id="CHEBI:15378"/>
        <dbReference type="ChEBI" id="CHEBI:30616"/>
        <dbReference type="ChEBI" id="CHEBI:58502"/>
        <dbReference type="ChEBI" id="CHEBI:456216"/>
        <dbReference type="EC" id="2.7.1.156"/>
    </reaction>
</comment>
<evidence type="ECO:0000256" key="17">
    <source>
        <dbReference type="ARBA" id="ARBA00030571"/>
    </source>
</evidence>
<evidence type="ECO:0000256" key="10">
    <source>
        <dbReference type="ARBA" id="ARBA00022573"/>
    </source>
</evidence>
<feature type="active site" description="GMP-histidine intermediate" evidence="18">
    <location>
        <position position="48"/>
    </location>
</feature>
<dbReference type="SUPFAM" id="SSF52540">
    <property type="entry name" value="P-loop containing nucleoside triphosphate hydrolases"/>
    <property type="match status" value="1"/>
</dbReference>
<dbReference type="GO" id="GO:0005524">
    <property type="term" value="F:ATP binding"/>
    <property type="evidence" value="ECO:0007669"/>
    <property type="project" value="UniProtKB-KW"/>
</dbReference>
<comment type="similarity">
    <text evidence="7">Belongs to the CobU/CobP family.</text>
</comment>
<dbReference type="UniPathway" id="UPA00148">
    <property type="reaction ID" value="UER00236"/>
</dbReference>
<dbReference type="EMBL" id="JACRTL010000008">
    <property type="protein sequence ID" value="MBC8611764.1"/>
    <property type="molecule type" value="Genomic_DNA"/>
</dbReference>
<keyword evidence="11" id="KW-0808">Transferase</keyword>
<keyword evidence="20" id="KW-0548">Nucleotidyltransferase</keyword>
<name>A0A8J6P2L8_9FIRM</name>
<feature type="binding site" evidence="19">
    <location>
        <begin position="7"/>
        <end position="14"/>
    </location>
    <ligand>
        <name>GTP</name>
        <dbReference type="ChEBI" id="CHEBI:37565"/>
    </ligand>
</feature>
<dbReference type="PIRSF" id="PIRSF006135">
    <property type="entry name" value="CobU"/>
    <property type="match status" value="1"/>
</dbReference>
<evidence type="ECO:0000256" key="19">
    <source>
        <dbReference type="PIRSR" id="PIRSR006135-2"/>
    </source>
</evidence>
<feature type="binding site" evidence="19">
    <location>
        <position position="61"/>
    </location>
    <ligand>
        <name>GTP</name>
        <dbReference type="ChEBI" id="CHEBI:37565"/>
    </ligand>
</feature>
<comment type="pathway">
    <text evidence="5">Cofactor biosynthesis; adenosylcobalamin biosynthesis; adenosylcobalamin from cob(II)yrinate a,c-diamide: step 6/7.</text>
</comment>
<dbReference type="GO" id="GO:0043752">
    <property type="term" value="F:adenosylcobinamide kinase activity"/>
    <property type="evidence" value="ECO:0007669"/>
    <property type="project" value="UniProtKB-EC"/>
</dbReference>
<dbReference type="EC" id="2.7.1.156" evidence="8"/>
<comment type="catalytic activity">
    <reaction evidence="3">
        <text>adenosylcob(III)inamide + GTP = adenosylcob(III)inamide phosphate + GDP + H(+)</text>
        <dbReference type="Rhea" id="RHEA:15765"/>
        <dbReference type="ChEBI" id="CHEBI:2480"/>
        <dbReference type="ChEBI" id="CHEBI:15378"/>
        <dbReference type="ChEBI" id="CHEBI:37565"/>
        <dbReference type="ChEBI" id="CHEBI:58189"/>
        <dbReference type="ChEBI" id="CHEBI:58502"/>
        <dbReference type="EC" id="2.7.1.156"/>
    </reaction>
</comment>
<dbReference type="GO" id="GO:0005525">
    <property type="term" value="F:GTP binding"/>
    <property type="evidence" value="ECO:0007669"/>
    <property type="project" value="UniProtKB-KW"/>
</dbReference>
<protein>
    <recommendedName>
        <fullName evidence="16">Adenosylcobinamide kinase</fullName>
        <ecNumber evidence="8">2.7.1.156</ecNumber>
        <ecNumber evidence="9">2.7.7.62</ecNumber>
    </recommendedName>
    <alternativeName>
        <fullName evidence="17">Adenosylcobinamide-phosphate guanylyltransferase</fullName>
    </alternativeName>
</protein>
<feature type="binding site" evidence="19">
    <location>
        <position position="80"/>
    </location>
    <ligand>
        <name>GTP</name>
        <dbReference type="ChEBI" id="CHEBI:37565"/>
    </ligand>
</feature>
<reference evidence="20" key="1">
    <citation type="submission" date="2020-08" db="EMBL/GenBank/DDBJ databases">
        <title>Genome public.</title>
        <authorList>
            <person name="Liu C."/>
            <person name="Sun Q."/>
        </authorList>
    </citation>
    <scope>NUCLEOTIDE SEQUENCE</scope>
    <source>
        <strain evidence="20">NSJ-15</strain>
    </source>
</reference>
<evidence type="ECO:0000256" key="3">
    <source>
        <dbReference type="ARBA" id="ARBA00001522"/>
    </source>
</evidence>
<comment type="function">
    <text evidence="4">Catalyzes ATP-dependent phosphorylation of adenosylcobinamide and addition of GMP to adenosylcobinamide phosphate.</text>
</comment>
<comment type="caution">
    <text evidence="20">The sequence shown here is derived from an EMBL/GenBank/DDBJ whole genome shotgun (WGS) entry which is preliminary data.</text>
</comment>
<organism evidence="20 21">
    <name type="scientific">Massiliimalia timonensis</name>
    <dbReference type="NCBI Taxonomy" id="1987501"/>
    <lineage>
        <taxon>Bacteria</taxon>
        <taxon>Bacillati</taxon>
        <taxon>Bacillota</taxon>
        <taxon>Clostridia</taxon>
        <taxon>Eubacteriales</taxon>
        <taxon>Oscillospiraceae</taxon>
        <taxon>Massiliimalia</taxon>
    </lineage>
</organism>
<proteinExistence type="inferred from homology"/>
<dbReference type="Proteomes" id="UP000632659">
    <property type="component" value="Unassembled WGS sequence"/>
</dbReference>
<evidence type="ECO:0000256" key="4">
    <source>
        <dbReference type="ARBA" id="ARBA00003889"/>
    </source>
</evidence>
<keyword evidence="15 19" id="KW-0342">GTP-binding</keyword>
<sequence>MIMLVTGGAASGKSEYAEQAAAMLGGNKIYLATMRRSDEEDERRVSRHRALRRGKGFLTVERERDLSRCEVPKQSTVLLECLSNLLSNEMFDERGVGPNRAGEEIFAGICKLTEQAKHLVIVSNEIFSDGVPYEETVMQYQQILGELNQRIAGMADRVVEVVCGIPVMLKQEEKDGSLAVF</sequence>
<dbReference type="CDD" id="cd00544">
    <property type="entry name" value="CobU"/>
    <property type="match status" value="1"/>
</dbReference>
<evidence type="ECO:0000256" key="12">
    <source>
        <dbReference type="ARBA" id="ARBA00022741"/>
    </source>
</evidence>
<evidence type="ECO:0000256" key="2">
    <source>
        <dbReference type="ARBA" id="ARBA00000711"/>
    </source>
</evidence>
<comment type="pathway">
    <text evidence="6">Cofactor biosynthesis; adenosylcobalamin biosynthesis; adenosylcobalamin from cob(II)yrinate a,c-diamide: step 5/7.</text>
</comment>
<evidence type="ECO:0000256" key="13">
    <source>
        <dbReference type="ARBA" id="ARBA00022777"/>
    </source>
</evidence>
<keyword evidence="10" id="KW-0169">Cobalamin biosynthesis</keyword>
<dbReference type="PANTHER" id="PTHR34848:SF1">
    <property type="entry name" value="BIFUNCTIONAL ADENOSYLCOBALAMIN BIOSYNTHESIS PROTEIN COBU"/>
    <property type="match status" value="1"/>
</dbReference>
<dbReference type="PANTHER" id="PTHR34848">
    <property type="match status" value="1"/>
</dbReference>
<evidence type="ECO:0000256" key="14">
    <source>
        <dbReference type="ARBA" id="ARBA00022840"/>
    </source>
</evidence>
<dbReference type="GO" id="GO:0008820">
    <property type="term" value="F:cobinamide phosphate guanylyltransferase activity"/>
    <property type="evidence" value="ECO:0007669"/>
    <property type="project" value="UniProtKB-EC"/>
</dbReference>
<dbReference type="AlphaFoldDB" id="A0A8J6P2L8"/>
<keyword evidence="21" id="KW-1185">Reference proteome</keyword>
<evidence type="ECO:0000256" key="8">
    <source>
        <dbReference type="ARBA" id="ARBA00012016"/>
    </source>
</evidence>
<evidence type="ECO:0000313" key="20">
    <source>
        <dbReference type="EMBL" id="MBC8611764.1"/>
    </source>
</evidence>
<keyword evidence="12 19" id="KW-0547">Nucleotide-binding</keyword>
<dbReference type="GO" id="GO:0009236">
    <property type="term" value="P:cobalamin biosynthetic process"/>
    <property type="evidence" value="ECO:0007669"/>
    <property type="project" value="UniProtKB-UniPathway"/>
</dbReference>
<evidence type="ECO:0000256" key="16">
    <source>
        <dbReference type="ARBA" id="ARBA00029570"/>
    </source>
</evidence>
<dbReference type="RefSeq" id="WP_187536756.1">
    <property type="nucleotide sequence ID" value="NZ_JACRTL010000008.1"/>
</dbReference>
<evidence type="ECO:0000313" key="21">
    <source>
        <dbReference type="Proteomes" id="UP000632659"/>
    </source>
</evidence>
<dbReference type="Gene3D" id="3.40.50.300">
    <property type="entry name" value="P-loop containing nucleotide triphosphate hydrolases"/>
    <property type="match status" value="1"/>
</dbReference>
<feature type="binding site" evidence="19">
    <location>
        <begin position="49"/>
        <end position="53"/>
    </location>
    <ligand>
        <name>GTP</name>
        <dbReference type="ChEBI" id="CHEBI:37565"/>
    </ligand>
</feature>
<evidence type="ECO:0000256" key="9">
    <source>
        <dbReference type="ARBA" id="ARBA00012523"/>
    </source>
</evidence>
<keyword evidence="14" id="KW-0067">ATP-binding</keyword>
<dbReference type="EC" id="2.7.7.62" evidence="9"/>
<evidence type="ECO:0000256" key="1">
    <source>
        <dbReference type="ARBA" id="ARBA00000312"/>
    </source>
</evidence>
<keyword evidence="13 20" id="KW-0418">Kinase</keyword>
<evidence type="ECO:0000256" key="6">
    <source>
        <dbReference type="ARBA" id="ARBA00005159"/>
    </source>
</evidence>
<dbReference type="InterPro" id="IPR027417">
    <property type="entry name" value="P-loop_NTPase"/>
</dbReference>